<evidence type="ECO:0000313" key="1">
    <source>
        <dbReference type="EMBL" id="WLJ26385.1"/>
    </source>
</evidence>
<reference evidence="1" key="1">
    <citation type="submission" date="2023-04" db="EMBL/GenBank/DDBJ databases">
        <title>The human skin virome in hidradenitis suppurativa patients.</title>
        <authorList>
            <person name="Jansen D."/>
        </authorList>
    </citation>
    <scope>NUCLEOTIDE SEQUENCE</scope>
    <source>
        <strain evidence="1">VC4_HSPhageC</strain>
    </source>
</reference>
<dbReference type="EMBL" id="OQ890326">
    <property type="protein sequence ID" value="WLJ26385.1"/>
    <property type="molecule type" value="Genomic_DNA"/>
</dbReference>
<proteinExistence type="predicted"/>
<protein>
    <submittedName>
        <fullName evidence="1">Uncharacterized protein</fullName>
    </submittedName>
</protein>
<accession>A0AA49X4W6</accession>
<organism evidence="1">
    <name type="scientific">Firmicutes phage HS18</name>
    <dbReference type="NCBI Taxonomy" id="3056396"/>
    <lineage>
        <taxon>Viruses</taxon>
    </lineage>
</organism>
<dbReference type="Pfam" id="PF23140">
    <property type="entry name" value="Gp80"/>
    <property type="match status" value="1"/>
</dbReference>
<sequence>MRASNYLEEAILNYFFRNQSVGQASTLFLALYKTNPTDSDTGSEVTGGAYTRQVVTFGSPSQQSDQGVITNSNAIEFTQATSDWGEVSYFGIRDAKEGGNLLAYGAFNKPVTISEGTQFAIRQGDLSVSVA</sequence>
<dbReference type="InterPro" id="IPR056908">
    <property type="entry name" value="Gp80-like"/>
</dbReference>
<name>A0AA49X4W6_9VIRU</name>